<reference evidence="5 6" key="1">
    <citation type="submission" date="2016-10" db="EMBL/GenBank/DDBJ databases">
        <authorList>
            <person name="de Groot N.N."/>
        </authorList>
    </citation>
    <scope>NUCLEOTIDE SEQUENCE [LARGE SCALE GENOMIC DNA]</scope>
    <source>
        <strain evidence="5 6">DSM 44149</strain>
    </source>
</reference>
<evidence type="ECO:0000256" key="1">
    <source>
        <dbReference type="ARBA" id="ARBA00008361"/>
    </source>
</evidence>
<dbReference type="OrthoDB" id="3636702at2"/>
<dbReference type="InterPro" id="IPR013216">
    <property type="entry name" value="Methyltransf_11"/>
</dbReference>
<proteinExistence type="inferred from homology"/>
<organism evidence="5 6">
    <name type="scientific">Allokutzneria albata</name>
    <name type="common">Kibdelosporangium albatum</name>
    <dbReference type="NCBI Taxonomy" id="211114"/>
    <lineage>
        <taxon>Bacteria</taxon>
        <taxon>Bacillati</taxon>
        <taxon>Actinomycetota</taxon>
        <taxon>Actinomycetes</taxon>
        <taxon>Pseudonocardiales</taxon>
        <taxon>Pseudonocardiaceae</taxon>
        <taxon>Allokutzneria</taxon>
    </lineage>
</organism>
<evidence type="ECO:0000259" key="4">
    <source>
        <dbReference type="Pfam" id="PF08241"/>
    </source>
</evidence>
<dbReference type="PANTHER" id="PTHR44942:SF4">
    <property type="entry name" value="METHYLTRANSFERASE TYPE 11 DOMAIN-CONTAINING PROTEIN"/>
    <property type="match status" value="1"/>
</dbReference>
<keyword evidence="2 5" id="KW-0489">Methyltransferase</keyword>
<protein>
    <submittedName>
        <fullName evidence="5">Methyltransferase domain-containing protein</fullName>
    </submittedName>
</protein>
<feature type="domain" description="Methyltransferase type 11" evidence="4">
    <location>
        <begin position="24"/>
        <end position="113"/>
    </location>
</feature>
<dbReference type="GO" id="GO:0008757">
    <property type="term" value="F:S-adenosylmethionine-dependent methyltransferase activity"/>
    <property type="evidence" value="ECO:0007669"/>
    <property type="project" value="InterPro"/>
</dbReference>
<evidence type="ECO:0000256" key="3">
    <source>
        <dbReference type="ARBA" id="ARBA00022679"/>
    </source>
</evidence>
<keyword evidence="6" id="KW-1185">Reference proteome</keyword>
<dbReference type="Pfam" id="PF08241">
    <property type="entry name" value="Methyltransf_11"/>
    <property type="match status" value="1"/>
</dbReference>
<gene>
    <name evidence="5" type="ORF">SAMN04489726_7462</name>
</gene>
<evidence type="ECO:0000313" key="6">
    <source>
        <dbReference type="Proteomes" id="UP000183376"/>
    </source>
</evidence>
<dbReference type="Proteomes" id="UP000183376">
    <property type="component" value="Chromosome I"/>
</dbReference>
<dbReference type="EMBL" id="LT629701">
    <property type="protein sequence ID" value="SDN62313.1"/>
    <property type="molecule type" value="Genomic_DNA"/>
</dbReference>
<dbReference type="STRING" id="211114.SAMN04489726_7462"/>
<dbReference type="CDD" id="cd02440">
    <property type="entry name" value="AdoMet_MTases"/>
    <property type="match status" value="1"/>
</dbReference>
<dbReference type="SUPFAM" id="SSF53335">
    <property type="entry name" value="S-adenosyl-L-methionine-dependent methyltransferases"/>
    <property type="match status" value="1"/>
</dbReference>
<name>A0A1H0CWL7_ALLAB</name>
<sequence length="225" mass="24498">MPQGRALRERSHELLEVKPGEVVLDVGCGTGHAVAELTSLGARAIGVDAGDALSFAKEWFPSCDFRNGSAENLPVESSSVDCYRAQRLYHLLAEPSRALAEARRVLVPWGRIALIGQDYDMWAVASDAPERTRALLHTYAQRMSTPNGGLKYRELLLDNGFTDVRVEVHTAVHSDHAALAPLLKQIAASDADDWLDEQADRGARGRFLAVLPSFLVVGVRAAAQE</sequence>
<dbReference type="InterPro" id="IPR029063">
    <property type="entry name" value="SAM-dependent_MTases_sf"/>
</dbReference>
<dbReference type="GO" id="GO:0032259">
    <property type="term" value="P:methylation"/>
    <property type="evidence" value="ECO:0007669"/>
    <property type="project" value="UniProtKB-KW"/>
</dbReference>
<comment type="similarity">
    <text evidence="1">Belongs to the methyltransferase superfamily.</text>
</comment>
<accession>A0A1H0CWL7</accession>
<dbReference type="eggNOG" id="COG2226">
    <property type="taxonomic scope" value="Bacteria"/>
</dbReference>
<evidence type="ECO:0000313" key="5">
    <source>
        <dbReference type="EMBL" id="SDN62313.1"/>
    </source>
</evidence>
<dbReference type="InterPro" id="IPR051052">
    <property type="entry name" value="Diverse_substrate_MTase"/>
</dbReference>
<dbReference type="Gene3D" id="3.40.50.150">
    <property type="entry name" value="Vaccinia Virus protein VP39"/>
    <property type="match status" value="1"/>
</dbReference>
<evidence type="ECO:0000256" key="2">
    <source>
        <dbReference type="ARBA" id="ARBA00022603"/>
    </source>
</evidence>
<keyword evidence="3 5" id="KW-0808">Transferase</keyword>
<dbReference type="PANTHER" id="PTHR44942">
    <property type="entry name" value="METHYLTRANSF_11 DOMAIN-CONTAINING PROTEIN"/>
    <property type="match status" value="1"/>
</dbReference>
<dbReference type="AlphaFoldDB" id="A0A1H0CWL7"/>
<dbReference type="RefSeq" id="WP_043810865.1">
    <property type="nucleotide sequence ID" value="NZ_JOEF01000004.1"/>
</dbReference>